<feature type="domain" description="Ig-like" evidence="2">
    <location>
        <begin position="1026"/>
        <end position="1106"/>
    </location>
</feature>
<reference evidence="3 4" key="1">
    <citation type="submission" date="2018-11" db="EMBL/GenBank/DDBJ databases">
        <title>Novel bacteria species description.</title>
        <authorList>
            <person name="Han J.-H."/>
        </authorList>
    </citation>
    <scope>NUCLEOTIDE SEQUENCE [LARGE SCALE GENOMIC DNA]</scope>
    <source>
        <strain evidence="3 4">KCTC23259</strain>
    </source>
</reference>
<proteinExistence type="predicted"/>
<organism evidence="3 4">
    <name type="scientific">Lacihabitans soyangensis</name>
    <dbReference type="NCBI Taxonomy" id="869394"/>
    <lineage>
        <taxon>Bacteria</taxon>
        <taxon>Pseudomonadati</taxon>
        <taxon>Bacteroidota</taxon>
        <taxon>Cytophagia</taxon>
        <taxon>Cytophagales</taxon>
        <taxon>Leadbetterellaceae</taxon>
        <taxon>Lacihabitans</taxon>
    </lineage>
</organism>
<dbReference type="InterPro" id="IPR044023">
    <property type="entry name" value="Ig_7"/>
</dbReference>
<keyword evidence="4" id="KW-1185">Reference proteome</keyword>
<dbReference type="Pfam" id="PF19081">
    <property type="entry name" value="Ig_7"/>
    <property type="match status" value="2"/>
</dbReference>
<dbReference type="Proteomes" id="UP001204144">
    <property type="component" value="Unassembled WGS sequence"/>
</dbReference>
<protein>
    <recommendedName>
        <fullName evidence="2">Ig-like domain-containing protein</fullName>
    </recommendedName>
</protein>
<evidence type="ECO:0000259" key="2">
    <source>
        <dbReference type="Pfam" id="PF19081"/>
    </source>
</evidence>
<evidence type="ECO:0000256" key="1">
    <source>
        <dbReference type="SAM" id="MobiDB-lite"/>
    </source>
</evidence>
<feature type="compositionally biased region" description="Low complexity" evidence="1">
    <location>
        <begin position="852"/>
        <end position="868"/>
    </location>
</feature>
<dbReference type="Pfam" id="PF17963">
    <property type="entry name" value="Big_9"/>
    <property type="match status" value="1"/>
</dbReference>
<dbReference type="EMBL" id="RJUF01000024">
    <property type="protein sequence ID" value="MCP9763282.1"/>
    <property type="molecule type" value="Genomic_DNA"/>
</dbReference>
<dbReference type="InterPro" id="IPR013783">
    <property type="entry name" value="Ig-like_fold"/>
</dbReference>
<sequence>MKQIYLLIASIGFVLTMFGISNLDINRVDSTAYLKSKPANAAKQTNPPRKYRSMVLKPQVGETNYLSRTQNWVEETFFLPTITATKSVTVQGGGNALPGGILNYSIILSNTASGSANDATGVLFTDQLISDLTLVAGSVKATPIAGDDAYSSIGNVGINVPAGSGLLANDNSPTNEPITVTAVNTAGTSGTVTFNPNGSFTFTPNAGFSGTTTFSYTATGSSSSLTGTGTVTITVTSPIWFVDIAATTSTNIGTLANPFKNWSDFAASNALSGATNPAANQTIFVYSGTYTGAATLKSGQKVLGAGATVSLASFAGVTVPAHSSPALPSTNLSQPNLTISSGTTITLGSNNTLRGFDMGNSTKDIVGNNFGTLTASEMDLIGTGAALDLTNGILACSFQEISASSSTATALKATSVTGSLSNTTGTISATNNVGVNITGTNSSNKVGLALTFVSVSASGAANGLNIQNTTGALNITGSGTTAGSGGTIQNTTENGVFLNNVSSVSLNYMNITNTSKSCFYANNLSGTCAINNSALSLGANALNVPTTPATTSYDRRCVHILNENVAMTLNVNNSTFTGQLTTSPNDNHGLAYETTTAANSSTVGTLNIKNSAFYRFNNYAVYTTSTGSAITDVGIQGSSVNYDGGTTYVGGAFHLYNLRSAKTTFNVLNNTSILTKGGLPIEFYSNNFDGSDFTPASGRGMEGKFNGNILTRHSTDAGTAVNILVRGKSNGVVQVNSNTITKGNLTLQAAENTPEAAAETARLDATITNNIIEELLSNYGIDVLSGNGSSGATWSNVINCVKISGNTINPIDVNGLGLLRFRTEGVSGGNASRIWREGINGVGETNSTTYWNGNSNTPNSPGSSPFSTRVRDSGFGVLEFRAGGTCLTPNNAAPSALIAEPGKATMASLESSKISDDLARSESNLRIDKQSSNEEATLVEKKVNVNDSDNTQKSLTGIEAGETVTVNGAGSGFLLPAGKSTTITFSATISNSPSTCAITNTASVSGSNFSTVNSNTTTSNIVIPPPTAVTTATSICTGQSISLSATCSIGTVQWYTVAAPSTLLGTSASGATFSQSPITNTTYQAACKVNGCESARTNSGLITVNPLPTISVSASPAICEGVSSFIIPYTATTGSPTTYSISGTGITTVTNASLPATPITVNLSSAATGSSYSYTLTVRNANGCVSSNVTGSVVVNPIPTITTSASPAICTGATQFTIPYTATTGSPTTYSISGTGITTVTNGALPSSSPITVSLSGPASGSSISYTLTVRNAGGCTSSNVIGNVTVNPLPTLTTSASPAICSGATSFTIPYTTTSGTPTTFSISGAGITPVIDATMPSLSPITVGLSSGASGPSISYVLTVKNANGCTSSNINGSVTVNTTPATPSISSNSPLCVGNNLSLSSPLVSGATYSWTGPNGFSSSLQNPGINNVTTAAGGTYSLNIVVTGCTSSTSQTVVTVNSTPAPTSPVALPSTISVSGNTTTLTASGCNSPNTISWYDSANPLVALPNNTPTISSNKTFFARCTGTNTCVSEPSTNVNVSYNPCTPLGSSPGNVNITWTGLLSTDWNTACNWNPAWVPDLTTGKVIIPNTANKPVVSSSVPDIKSIEIQSTALLTINSGRTLNIRGDGGLSKGFTIAGGTLTNNGTINIESATNTAIPAYIYLQATDAVLTNNGTIKINSTDEAIGVGSVSTPATITNSLNGIINIVGGIGVEMALPTDVVNFSNAGTINYDGTVLAFKFLGTTNFTNTGTVNINSGTGIENPTGNTINNNACGKILMASGTYTNGGTTTNTGLIQMPNTYSFTNTGTFTNNGVLKANAVSGITNNKVVITNSCPIFTLGGSNNYSVSGIFTDAGATTSAGSYTSVGNMFTANNTIPTGTQTLYAQVTDGTCTFVVPFDFDNKKPTSVSVNNTTVCSGTSVTLSGTCPSGTTLTWYTTATGGSNIGTGTNLSNSPTVSTTYYAACESTNCVSGRVATNAITIVSTPVVSLFSKTDVSCNGGNNGTATVTASSGTAPYTYSWAPSGGTAATATGLAAGTYTGTAATATGLSAGTYTVTVTDANSCQKTATVNITQPTAWSHLFLHKRIFCNGASTGSATVSASGGNPNYTYSWAPSGGTAAIASGL</sequence>
<name>A0AAE3KSE7_9BACT</name>
<gene>
    <name evidence="3" type="ORF">EGI31_09960</name>
</gene>
<evidence type="ECO:0000313" key="4">
    <source>
        <dbReference type="Proteomes" id="UP001204144"/>
    </source>
</evidence>
<accession>A0AAE3KSE7</accession>
<feature type="non-terminal residue" evidence="3">
    <location>
        <position position="2127"/>
    </location>
</feature>
<comment type="caution">
    <text evidence="3">The sequence shown here is derived from an EMBL/GenBank/DDBJ whole genome shotgun (WGS) entry which is preliminary data.</text>
</comment>
<feature type="region of interest" description="Disordered" evidence="1">
    <location>
        <begin position="846"/>
        <end position="868"/>
    </location>
</feature>
<feature type="domain" description="Ig-like" evidence="2">
    <location>
        <begin position="1908"/>
        <end position="1984"/>
    </location>
</feature>
<dbReference type="RefSeq" id="WP_255037065.1">
    <property type="nucleotide sequence ID" value="NZ_RJUF01000024.1"/>
</dbReference>
<evidence type="ECO:0000313" key="3">
    <source>
        <dbReference type="EMBL" id="MCP9763282.1"/>
    </source>
</evidence>
<dbReference type="Gene3D" id="2.60.40.10">
    <property type="entry name" value="Immunoglobulins"/>
    <property type="match status" value="2"/>
</dbReference>